<accession>A0A9X6RN93</accession>
<dbReference type="GO" id="GO:0008270">
    <property type="term" value="F:zinc ion binding"/>
    <property type="evidence" value="ECO:0007669"/>
    <property type="project" value="UniProtKB-KW"/>
</dbReference>
<comment type="caution">
    <text evidence="6">The sequence shown here is derived from an EMBL/GenBank/DDBJ whole genome shotgun (WGS) entry which is preliminary data.</text>
</comment>
<sequence>MPGWRQTSDNEAPAQITATMTVLTVFTLCQKNSLSTLPLLEQILLHPCQPVSGLDEWLLGEIQEYAQSGRIDLTPQSARVDKPRPTAESRALQINFCYPHLEELFLNFIPGNGLSEPWFYINQSRTGTPFHFEDFLFDSININHGPGVKIWYTVSRKRLPAVLKLYGDNPIETCGHQFFHKSFAPSLTTLQNAGIPVNCHIQMPGTIMLLEGGTLHSVINVGAGVSEARNFVGPRWLQLFPIALAIWENCTVYKSGSKQHKDSVRLLREWAELLFKRLQAPNAETAARINAARLGKAKWLPVKPEFRAKFPETAEANEVVCHGNIAIEDMLGNTFDDYLGSFPKAAVCHTGKKLPHCETCKKDFKRTRSFKQHVRRYHSSQNQFTCPFCPYTTYHKGNLTRHSALH</sequence>
<dbReference type="GO" id="GO:0000785">
    <property type="term" value="C:chromatin"/>
    <property type="evidence" value="ECO:0007669"/>
    <property type="project" value="TreeGrafter"/>
</dbReference>
<protein>
    <recommendedName>
        <fullName evidence="8">C2H2-type domain-containing protein</fullName>
    </recommendedName>
</protein>
<dbReference type="SUPFAM" id="SSF51197">
    <property type="entry name" value="Clavaminate synthase-like"/>
    <property type="match status" value="1"/>
</dbReference>
<evidence type="ECO:0008006" key="8">
    <source>
        <dbReference type="Google" id="ProtNLM"/>
    </source>
</evidence>
<feature type="domain" description="JmjC" evidence="5">
    <location>
        <begin position="98"/>
        <end position="248"/>
    </location>
</feature>
<evidence type="ECO:0000259" key="5">
    <source>
        <dbReference type="PROSITE" id="PS51184"/>
    </source>
</evidence>
<dbReference type="SUPFAM" id="SSF57667">
    <property type="entry name" value="beta-beta-alpha zinc fingers"/>
    <property type="match status" value="1"/>
</dbReference>
<dbReference type="Pfam" id="PF02373">
    <property type="entry name" value="JmjC"/>
    <property type="match status" value="1"/>
</dbReference>
<dbReference type="InterPro" id="IPR003347">
    <property type="entry name" value="JmjC_dom"/>
</dbReference>
<dbReference type="PROSITE" id="PS51184">
    <property type="entry name" value="JMJC"/>
    <property type="match status" value="1"/>
</dbReference>
<dbReference type="Gene3D" id="2.60.120.650">
    <property type="entry name" value="Cupin"/>
    <property type="match status" value="1"/>
</dbReference>
<dbReference type="InterPro" id="IPR036236">
    <property type="entry name" value="Znf_C2H2_sf"/>
</dbReference>
<keyword evidence="3" id="KW-0479">Metal-binding</keyword>
<evidence type="ECO:0000256" key="2">
    <source>
        <dbReference type="ARBA" id="ARBA00023242"/>
    </source>
</evidence>
<dbReference type="Proteomes" id="UP000192578">
    <property type="component" value="Unassembled WGS sequence"/>
</dbReference>
<dbReference type="SMART" id="SM00355">
    <property type="entry name" value="ZnF_C2H2"/>
    <property type="match status" value="2"/>
</dbReference>
<dbReference type="GO" id="GO:0005634">
    <property type="term" value="C:nucleus"/>
    <property type="evidence" value="ECO:0007669"/>
    <property type="project" value="UniProtKB-SubCell"/>
</dbReference>
<dbReference type="AlphaFoldDB" id="A0A9X6RN93"/>
<evidence type="ECO:0000259" key="4">
    <source>
        <dbReference type="PROSITE" id="PS50157"/>
    </source>
</evidence>
<keyword evidence="3" id="KW-0863">Zinc-finger</keyword>
<dbReference type="PROSITE" id="PS00028">
    <property type="entry name" value="ZINC_FINGER_C2H2_1"/>
    <property type="match status" value="1"/>
</dbReference>
<feature type="domain" description="C2H2-type" evidence="4">
    <location>
        <begin position="355"/>
        <end position="383"/>
    </location>
</feature>
<organism evidence="6 7">
    <name type="scientific">Hypsibius exemplaris</name>
    <name type="common">Freshwater tardigrade</name>
    <dbReference type="NCBI Taxonomy" id="2072580"/>
    <lineage>
        <taxon>Eukaryota</taxon>
        <taxon>Metazoa</taxon>
        <taxon>Ecdysozoa</taxon>
        <taxon>Tardigrada</taxon>
        <taxon>Eutardigrada</taxon>
        <taxon>Parachela</taxon>
        <taxon>Hypsibioidea</taxon>
        <taxon>Hypsibiidae</taxon>
        <taxon>Hypsibius</taxon>
    </lineage>
</organism>
<comment type="subcellular location">
    <subcellularLocation>
        <location evidence="1">Nucleus</location>
    </subcellularLocation>
</comment>
<dbReference type="EMBL" id="MTYJ01000389">
    <property type="protein sequence ID" value="OWA54289.1"/>
    <property type="molecule type" value="Genomic_DNA"/>
</dbReference>
<dbReference type="Gene3D" id="3.30.160.60">
    <property type="entry name" value="Classic Zinc Finger"/>
    <property type="match status" value="1"/>
</dbReference>
<keyword evidence="2" id="KW-0539">Nucleus</keyword>
<proteinExistence type="predicted"/>
<reference evidence="7" key="1">
    <citation type="submission" date="2017-01" db="EMBL/GenBank/DDBJ databases">
        <title>Comparative genomics of anhydrobiosis in the tardigrade Hypsibius dujardini.</title>
        <authorList>
            <person name="Yoshida Y."/>
            <person name="Koutsovoulos G."/>
            <person name="Laetsch D."/>
            <person name="Stevens L."/>
            <person name="Kumar S."/>
            <person name="Horikawa D."/>
            <person name="Ishino K."/>
            <person name="Komine S."/>
            <person name="Tomita M."/>
            <person name="Blaxter M."/>
            <person name="Arakawa K."/>
        </authorList>
    </citation>
    <scope>NUCLEOTIDE SEQUENCE [LARGE SCALE GENOMIC DNA]</scope>
    <source>
        <strain evidence="7">Z151</strain>
    </source>
</reference>
<dbReference type="OrthoDB" id="10615552at2759"/>
<dbReference type="PANTHER" id="PTHR10694:SF113">
    <property type="entry name" value="PROTEIN JUMONJI"/>
    <property type="match status" value="1"/>
</dbReference>
<keyword evidence="7" id="KW-1185">Reference proteome</keyword>
<dbReference type="PANTHER" id="PTHR10694">
    <property type="entry name" value="LYSINE-SPECIFIC DEMETHYLASE"/>
    <property type="match status" value="1"/>
</dbReference>
<gene>
    <name evidence="6" type="ORF">BV898_18697</name>
</gene>
<dbReference type="PROSITE" id="PS50157">
    <property type="entry name" value="ZINC_FINGER_C2H2_2"/>
    <property type="match status" value="2"/>
</dbReference>
<evidence type="ECO:0000313" key="7">
    <source>
        <dbReference type="Proteomes" id="UP000192578"/>
    </source>
</evidence>
<dbReference type="SMART" id="SM00558">
    <property type="entry name" value="JmjC"/>
    <property type="match status" value="1"/>
</dbReference>
<evidence type="ECO:0000256" key="3">
    <source>
        <dbReference type="PROSITE-ProRule" id="PRU00042"/>
    </source>
</evidence>
<feature type="domain" description="C2H2-type" evidence="4">
    <location>
        <begin position="384"/>
        <end position="406"/>
    </location>
</feature>
<dbReference type="GO" id="GO:0010468">
    <property type="term" value="P:regulation of gene expression"/>
    <property type="evidence" value="ECO:0007669"/>
    <property type="project" value="TreeGrafter"/>
</dbReference>
<name>A0A9X6RN93_HYPEX</name>
<evidence type="ECO:0000256" key="1">
    <source>
        <dbReference type="ARBA" id="ARBA00004123"/>
    </source>
</evidence>
<evidence type="ECO:0000313" key="6">
    <source>
        <dbReference type="EMBL" id="OWA54289.1"/>
    </source>
</evidence>
<keyword evidence="3" id="KW-0862">Zinc</keyword>
<dbReference type="GO" id="GO:0034647">
    <property type="term" value="F:histone H3K4me/H3K4me2/H3K4me3 demethylase activity"/>
    <property type="evidence" value="ECO:0007669"/>
    <property type="project" value="TreeGrafter"/>
</dbReference>
<dbReference type="InterPro" id="IPR013087">
    <property type="entry name" value="Znf_C2H2_type"/>
</dbReference>